<feature type="compositionally biased region" description="Basic and acidic residues" evidence="1">
    <location>
        <begin position="28"/>
        <end position="42"/>
    </location>
</feature>
<dbReference type="EMBL" id="JAWHQM010000018">
    <property type="protein sequence ID" value="KAK5630931.1"/>
    <property type="molecule type" value="Genomic_DNA"/>
</dbReference>
<comment type="caution">
    <text evidence="2">The sequence shown here is derived from an EMBL/GenBank/DDBJ whole genome shotgun (WGS) entry which is preliminary data.</text>
</comment>
<evidence type="ECO:0000256" key="1">
    <source>
        <dbReference type="SAM" id="MobiDB-lite"/>
    </source>
</evidence>
<keyword evidence="3" id="KW-1185">Reference proteome</keyword>
<proteinExistence type="predicted"/>
<evidence type="ECO:0000313" key="3">
    <source>
        <dbReference type="Proteomes" id="UP001305414"/>
    </source>
</evidence>
<name>A0AAN7UQL6_9PEZI</name>
<dbReference type="Proteomes" id="UP001305414">
    <property type="component" value="Unassembled WGS sequence"/>
</dbReference>
<organism evidence="2 3">
    <name type="scientific">Xylaria bambusicola</name>
    <dbReference type="NCBI Taxonomy" id="326684"/>
    <lineage>
        <taxon>Eukaryota</taxon>
        <taxon>Fungi</taxon>
        <taxon>Dikarya</taxon>
        <taxon>Ascomycota</taxon>
        <taxon>Pezizomycotina</taxon>
        <taxon>Sordariomycetes</taxon>
        <taxon>Xylariomycetidae</taxon>
        <taxon>Xylariales</taxon>
        <taxon>Xylariaceae</taxon>
        <taxon>Xylaria</taxon>
    </lineage>
</organism>
<protein>
    <submittedName>
        <fullName evidence="2">Uncharacterized protein</fullName>
    </submittedName>
</protein>
<feature type="region of interest" description="Disordered" evidence="1">
    <location>
        <begin position="27"/>
        <end position="62"/>
    </location>
</feature>
<reference evidence="2 3" key="1">
    <citation type="submission" date="2023-10" db="EMBL/GenBank/DDBJ databases">
        <title>Draft genome sequence of Xylaria bambusicola isolate GMP-LS, the root and basal stem rot pathogen of sugarcane in Indonesia.</title>
        <authorList>
            <person name="Selvaraj P."/>
            <person name="Muralishankar V."/>
            <person name="Muruganantham S."/>
            <person name="Sp S."/>
            <person name="Haryani S."/>
            <person name="Lau K.J.X."/>
            <person name="Naqvi N.I."/>
        </authorList>
    </citation>
    <scope>NUCLEOTIDE SEQUENCE [LARGE SCALE GENOMIC DNA]</scope>
    <source>
        <strain evidence="2">GMP-LS</strain>
    </source>
</reference>
<gene>
    <name evidence="2" type="ORF">RRF57_006646</name>
</gene>
<accession>A0AAN7UQL6</accession>
<sequence length="62" mass="6997">MERVEGVANGYEQALEPQAAELKAVTEQYRERRSNGGVHDDGGVEAGQNGYRWQYGKSLRRK</sequence>
<dbReference type="AlphaFoldDB" id="A0AAN7UQL6"/>
<evidence type="ECO:0000313" key="2">
    <source>
        <dbReference type="EMBL" id="KAK5630931.1"/>
    </source>
</evidence>